<reference evidence="3 4" key="2">
    <citation type="journal article" date="2017" name="Int. J. Syst. Evol. Microbiol.">
        <title>Pseudomonas furukawaii sp. nov., a polychlorinated biphenyl-degrading bacterium isolated from biphenyl-contaminated soil in Japan.</title>
        <authorList>
            <person name="Kimura N."/>
            <person name="Watanabe T."/>
            <person name="Suenaga H."/>
            <person name="Fujihara H."/>
            <person name="Futagami T."/>
            <person name="Goto M."/>
            <person name="Hanada S."/>
            <person name="Hirose J."/>
        </authorList>
    </citation>
    <scope>NUCLEOTIDE SEQUENCE [LARGE SCALE GENOMIC DNA]</scope>
    <source>
        <strain evidence="4">DSM 10086 / NBRC 110670 / KF707</strain>
    </source>
</reference>
<accession>A0AAD1C379</accession>
<protein>
    <submittedName>
        <fullName evidence="3">Tricarboxylate transport protein TctB</fullName>
    </submittedName>
</protein>
<dbReference type="Proteomes" id="UP000218554">
    <property type="component" value="Chromosome"/>
</dbReference>
<dbReference type="Pfam" id="PF07331">
    <property type="entry name" value="TctB"/>
    <property type="match status" value="1"/>
</dbReference>
<keyword evidence="1" id="KW-0472">Membrane</keyword>
<dbReference type="EMBL" id="AP014862">
    <property type="protein sequence ID" value="BAU75288.1"/>
    <property type="molecule type" value="Genomic_DNA"/>
</dbReference>
<reference evidence="4" key="1">
    <citation type="submission" date="2015-05" db="EMBL/GenBank/DDBJ databases">
        <title>Draft genome sequencing of a biphenyl-degrading bacterium, Pseudomonas balearica KF707 (=NBRC110670).</title>
        <authorList>
            <person name="Kimura N."/>
            <person name="Hirose J."/>
            <person name="Watanabe T."/>
            <person name="Suenaga H."/>
            <person name="Fujihara H."/>
            <person name="Noguchi M."/>
            <person name="Hashimoto M."/>
            <person name="Shimodaira J."/>
            <person name="Tsuchikane K."/>
            <person name="Hosoyama A."/>
            <person name="Yamazoe A."/>
            <person name="Fujita N."/>
            <person name="Furukawa K."/>
        </authorList>
    </citation>
    <scope>NUCLEOTIDE SEQUENCE [LARGE SCALE GENOMIC DNA]</scope>
    <source>
        <strain evidence="4">DSM 10086 / NBRC 110670 / KF707</strain>
    </source>
</reference>
<dbReference type="AlphaFoldDB" id="A0AAD1C379"/>
<feature type="transmembrane region" description="Helical" evidence="1">
    <location>
        <begin position="134"/>
        <end position="156"/>
    </location>
</feature>
<dbReference type="RefSeq" id="WP_003447811.1">
    <property type="nucleotide sequence ID" value="NZ_AJMR01000001.1"/>
</dbReference>
<name>A0AAD1C379_METFU</name>
<sequence>MSMNHDSSPLVGTRWVEAGLATFTAALGGLVMIGSHASGIGWNDTGPEPGYFPFHVGLLMSAASLATLFRTLLRWRTLGEAFVSRAAFRQVLAVFLPIVLYVAVMPFTGLYLASVAFIAWFMWRDRQRAEPYGWPAILAVSGGASLASYLVFALWFKVPLQAGPLALLGGWLQ</sequence>
<feature type="domain" description="DUF1468" evidence="2">
    <location>
        <begin position="23"/>
        <end position="160"/>
    </location>
</feature>
<keyword evidence="1" id="KW-1133">Transmembrane helix</keyword>
<evidence type="ECO:0000256" key="1">
    <source>
        <dbReference type="SAM" id="Phobius"/>
    </source>
</evidence>
<keyword evidence="1" id="KW-0812">Transmembrane</keyword>
<feature type="transmembrane region" description="Helical" evidence="1">
    <location>
        <begin position="20"/>
        <end position="42"/>
    </location>
</feature>
<dbReference type="KEGG" id="pfuw:KF707C_36000"/>
<keyword evidence="4" id="KW-1185">Reference proteome</keyword>
<evidence type="ECO:0000313" key="4">
    <source>
        <dbReference type="Proteomes" id="UP000218554"/>
    </source>
</evidence>
<feature type="transmembrane region" description="Helical" evidence="1">
    <location>
        <begin position="54"/>
        <end position="73"/>
    </location>
</feature>
<feature type="transmembrane region" description="Helical" evidence="1">
    <location>
        <begin position="94"/>
        <end position="122"/>
    </location>
</feature>
<evidence type="ECO:0000313" key="3">
    <source>
        <dbReference type="EMBL" id="BAU75288.1"/>
    </source>
</evidence>
<dbReference type="InterPro" id="IPR009936">
    <property type="entry name" value="DUF1468"/>
</dbReference>
<evidence type="ECO:0000259" key="2">
    <source>
        <dbReference type="Pfam" id="PF07331"/>
    </source>
</evidence>
<proteinExistence type="predicted"/>
<gene>
    <name evidence="3" type="ORF">KF707C_36000</name>
</gene>
<organism evidence="3 4">
    <name type="scientific">Metapseudomonas furukawaii</name>
    <name type="common">Pseudomonas furukawaii</name>
    <dbReference type="NCBI Taxonomy" id="1149133"/>
    <lineage>
        <taxon>Bacteria</taxon>
        <taxon>Pseudomonadati</taxon>
        <taxon>Pseudomonadota</taxon>
        <taxon>Gammaproteobacteria</taxon>
        <taxon>Pseudomonadales</taxon>
        <taxon>Pseudomonadaceae</taxon>
        <taxon>Metapseudomonas</taxon>
    </lineage>
</organism>